<dbReference type="InterPro" id="IPR028345">
    <property type="entry name" value="Antibiotic_NAT-like"/>
</dbReference>
<evidence type="ECO:0000256" key="3">
    <source>
        <dbReference type="ARBA" id="ARBA00022679"/>
    </source>
</evidence>
<dbReference type="EC" id="2.3.1.-" evidence="5"/>
<name>A0AAX2LY47_CAMJU</name>
<keyword evidence="4 5" id="KW-0012">Acyltransferase</keyword>
<dbReference type="SUPFAM" id="SSF110710">
    <property type="entry name" value="TTHA0583/YokD-like"/>
    <property type="match status" value="1"/>
</dbReference>
<dbReference type="InterPro" id="IPR003679">
    <property type="entry name" value="Amioglycoside_AcTrfase"/>
</dbReference>
<proteinExistence type="inferred from homology"/>
<dbReference type="PANTHER" id="PTHR11104:SF0">
    <property type="entry name" value="SPBETA PROPHAGE-DERIVED AMINOGLYCOSIDE N(3')-ACETYLTRANSFERASE-LIKE PROTEIN YOKD"/>
    <property type="match status" value="1"/>
</dbReference>
<organism evidence="6 7">
    <name type="scientific">Campylobacter jejuni</name>
    <dbReference type="NCBI Taxonomy" id="197"/>
    <lineage>
        <taxon>Bacteria</taxon>
        <taxon>Pseudomonadati</taxon>
        <taxon>Campylobacterota</taxon>
        <taxon>Epsilonproteobacteria</taxon>
        <taxon>Campylobacterales</taxon>
        <taxon>Campylobacteraceae</taxon>
        <taxon>Campylobacter</taxon>
    </lineage>
</organism>
<dbReference type="AlphaFoldDB" id="A0AAX2LY47"/>
<dbReference type="PANTHER" id="PTHR11104">
    <property type="entry name" value="AMINOGLYCOSIDE N3-ACETYLTRANSFERASE"/>
    <property type="match status" value="1"/>
</dbReference>
<evidence type="ECO:0000256" key="4">
    <source>
        <dbReference type="ARBA" id="ARBA00023315"/>
    </source>
</evidence>
<keyword evidence="5" id="KW-0046">Antibiotic resistance</keyword>
<reference evidence="6 7" key="1">
    <citation type="submission" date="2018-06" db="EMBL/GenBank/DDBJ databases">
        <authorList>
            <consortium name="Pathogen Informatics"/>
            <person name="Doyle S."/>
        </authorList>
    </citation>
    <scope>NUCLEOTIDE SEQUENCE [LARGE SCALE GENOMIC DNA]</scope>
    <source>
        <strain evidence="6 7">NCTC13105</strain>
    </source>
</reference>
<dbReference type="EMBL" id="UFVB01000001">
    <property type="protein sequence ID" value="SUW91704.1"/>
    <property type="molecule type" value="Genomic_DNA"/>
</dbReference>
<gene>
    <name evidence="6" type="ORF">NCTC13105_00325</name>
</gene>
<comment type="similarity">
    <text evidence="1 5">Belongs to the antibiotic N-acetyltransferase family.</text>
</comment>
<evidence type="ECO:0000313" key="6">
    <source>
        <dbReference type="EMBL" id="SUW91704.1"/>
    </source>
</evidence>
<keyword evidence="3 5" id="KW-0808">Transferase</keyword>
<evidence type="ECO:0000313" key="7">
    <source>
        <dbReference type="Proteomes" id="UP000254131"/>
    </source>
</evidence>
<sequence>MKALLKSHESLIYPKDLNYTLEKLGLKQGDTLCIHSELFRLGEVLVSKQEFLQSIIDSFFQVIGNKGTLIMPTFSYSFNRYKNYDKIHTKSTMGILSEYFRTMAGRGGGIRTDDPIFSFFIKGYRQNDFTSKLLKTCFSSGCVYDKLVEFQGKIILFGTDKLGYTFSHFCEEKAKVNYRFFKEFQGIITDENSQSKKAKIQCYLRKENTKSDLDVEKQIAILKQDNNFNRIEFANSCIVCIDARKYLKANLKALKKDKFALVKD</sequence>
<dbReference type="Pfam" id="PF02522">
    <property type="entry name" value="Antibiotic_NAT"/>
    <property type="match status" value="1"/>
</dbReference>
<dbReference type="GO" id="GO:0046353">
    <property type="term" value="F:aminoglycoside 3-N-acetyltransferase activity"/>
    <property type="evidence" value="ECO:0007669"/>
    <property type="project" value="UniProtKB-EC"/>
</dbReference>
<accession>A0AAX2LY47</accession>
<comment type="caution">
    <text evidence="6">The sequence shown here is derived from an EMBL/GenBank/DDBJ whole genome shotgun (WGS) entry which is preliminary data.</text>
</comment>
<dbReference type="GO" id="GO:0046677">
    <property type="term" value="P:response to antibiotic"/>
    <property type="evidence" value="ECO:0007669"/>
    <property type="project" value="UniProtKB-KW"/>
</dbReference>
<evidence type="ECO:0000256" key="1">
    <source>
        <dbReference type="ARBA" id="ARBA00006383"/>
    </source>
</evidence>
<comment type="catalytic activity">
    <reaction evidence="5">
        <text>a 2-deoxystreptamine antibiotic + acetyl-CoA = an N(3)-acetyl-2-deoxystreptamine antibiotic + CoA + H(+)</text>
        <dbReference type="Rhea" id="RHEA:12665"/>
        <dbReference type="ChEBI" id="CHEBI:15378"/>
        <dbReference type="ChEBI" id="CHEBI:57287"/>
        <dbReference type="ChEBI" id="CHEBI:57288"/>
        <dbReference type="ChEBI" id="CHEBI:57921"/>
        <dbReference type="ChEBI" id="CHEBI:77452"/>
        <dbReference type="EC" id="2.3.1.81"/>
    </reaction>
</comment>
<evidence type="ECO:0000256" key="5">
    <source>
        <dbReference type="RuleBase" id="RU365031"/>
    </source>
</evidence>
<dbReference type="Proteomes" id="UP000254131">
    <property type="component" value="Unassembled WGS sequence"/>
</dbReference>
<dbReference type="RefSeq" id="WP_115651565.1">
    <property type="nucleotide sequence ID" value="NZ_UFVB01000001.1"/>
</dbReference>
<evidence type="ECO:0000256" key="2">
    <source>
        <dbReference type="ARBA" id="ARBA00012882"/>
    </source>
</evidence>
<protein>
    <recommendedName>
        <fullName evidence="2 5">Aminoglycoside N(3)-acetyltransferase</fullName>
        <ecNumber evidence="5">2.3.1.-</ecNumber>
    </recommendedName>
</protein>